<evidence type="ECO:0000313" key="2">
    <source>
        <dbReference type="Proteomes" id="UP001059663"/>
    </source>
</evidence>
<sequence length="57" mass="6437">MQIESMMFVGWVALPVTAYVMGRMLIRRSNRLTAEHPHMDATTRLGADARAHPRTAL</sequence>
<protein>
    <submittedName>
        <fullName evidence="1">Uncharacterized protein</fullName>
    </submittedName>
</protein>
<proteinExistence type="predicted"/>
<accession>A0AC61U2B0</accession>
<name>A0AC61U2B0_9MICO</name>
<dbReference type="Proteomes" id="UP001059663">
    <property type="component" value="Chromosome"/>
</dbReference>
<reference evidence="1" key="1">
    <citation type="submission" date="2021-11" db="EMBL/GenBank/DDBJ databases">
        <title>Study of the species diversity of bacterial strains isolated from a unique natural object - Shulgan-Tash cave (Bashkiria).</title>
        <authorList>
            <person name="Sazanova A.L."/>
            <person name="Chirak E.R."/>
            <person name="Safronova V.I."/>
        </authorList>
    </citation>
    <scope>NUCLEOTIDE SEQUENCE</scope>
    <source>
        <strain evidence="1">P1</strain>
    </source>
</reference>
<organism evidence="1 2">
    <name type="scientific">Janibacter limosus</name>
    <dbReference type="NCBI Taxonomy" id="53458"/>
    <lineage>
        <taxon>Bacteria</taxon>
        <taxon>Bacillati</taxon>
        <taxon>Actinomycetota</taxon>
        <taxon>Actinomycetes</taxon>
        <taxon>Micrococcales</taxon>
        <taxon>Intrasporangiaceae</taxon>
        <taxon>Janibacter</taxon>
    </lineage>
</organism>
<gene>
    <name evidence="1" type="ORF">LP422_15690</name>
</gene>
<dbReference type="EMBL" id="CP087977">
    <property type="protein sequence ID" value="UUZ44061.1"/>
    <property type="molecule type" value="Genomic_DNA"/>
</dbReference>
<evidence type="ECO:0000313" key="1">
    <source>
        <dbReference type="EMBL" id="UUZ44061.1"/>
    </source>
</evidence>